<sequence>MPNELDSTSIHTRYTERLTDDLEANRAEQASMAARLEQLRTEEKWLITMLDSMPPSAPAGSVATGSDEAVREAAALRPRETREAARGRKATAGKTPPVKKAPTKKAPAAKKAAAKRAKAPARRTAPEKATPKKAAGGTSGAQPTLGALIDSLLADKFLGEPLKVSEVHAELAAAHAERSTSVQVVRNALEGLVKKNRIEKDTRQGVALYTKPRTADTAGAGASLSAGEPAEAVAAGA</sequence>
<evidence type="ECO:0008006" key="4">
    <source>
        <dbReference type="Google" id="ProtNLM"/>
    </source>
</evidence>
<feature type="compositionally biased region" description="Low complexity" evidence="1">
    <location>
        <begin position="90"/>
        <end position="111"/>
    </location>
</feature>
<dbReference type="Proteomes" id="UP001614391">
    <property type="component" value="Unassembled WGS sequence"/>
</dbReference>
<name>A0ABW8D0E6_STRBI</name>
<feature type="compositionally biased region" description="Low complexity" evidence="1">
    <location>
        <begin position="226"/>
        <end position="237"/>
    </location>
</feature>
<evidence type="ECO:0000256" key="1">
    <source>
        <dbReference type="SAM" id="MobiDB-lite"/>
    </source>
</evidence>
<proteinExistence type="predicted"/>
<evidence type="ECO:0000313" key="3">
    <source>
        <dbReference type="Proteomes" id="UP001614391"/>
    </source>
</evidence>
<comment type="caution">
    <text evidence="2">The sequence shown here is derived from an EMBL/GenBank/DDBJ whole genome shotgun (WGS) entry which is preliminary data.</text>
</comment>
<feature type="region of interest" description="Disordered" evidence="1">
    <location>
        <begin position="51"/>
        <end position="144"/>
    </location>
</feature>
<feature type="compositionally biased region" description="Basic residues" evidence="1">
    <location>
        <begin position="112"/>
        <end position="121"/>
    </location>
</feature>
<dbReference type="RefSeq" id="WP_399618436.1">
    <property type="nucleotide sequence ID" value="NZ_JBITYT010000011.1"/>
</dbReference>
<organism evidence="2 3">
    <name type="scientific">Streptomyces bikiniensis</name>
    <dbReference type="NCBI Taxonomy" id="1896"/>
    <lineage>
        <taxon>Bacteria</taxon>
        <taxon>Bacillati</taxon>
        <taxon>Actinomycetota</taxon>
        <taxon>Actinomycetes</taxon>
        <taxon>Kitasatosporales</taxon>
        <taxon>Streptomycetaceae</taxon>
        <taxon>Streptomyces</taxon>
    </lineage>
</organism>
<reference evidence="2 3" key="1">
    <citation type="submission" date="2024-10" db="EMBL/GenBank/DDBJ databases">
        <title>The Natural Products Discovery Center: Release of the First 8490 Sequenced Strains for Exploring Actinobacteria Biosynthetic Diversity.</title>
        <authorList>
            <person name="Kalkreuter E."/>
            <person name="Kautsar S.A."/>
            <person name="Yang D."/>
            <person name="Bader C.D."/>
            <person name="Teijaro C.N."/>
            <person name="Fluegel L."/>
            <person name="Davis C.M."/>
            <person name="Simpson J.R."/>
            <person name="Lauterbach L."/>
            <person name="Steele A.D."/>
            <person name="Gui C."/>
            <person name="Meng S."/>
            <person name="Li G."/>
            <person name="Viehrig K."/>
            <person name="Ye F."/>
            <person name="Su P."/>
            <person name="Kiefer A.F."/>
            <person name="Nichols A."/>
            <person name="Cepeda A.J."/>
            <person name="Yan W."/>
            <person name="Fan B."/>
            <person name="Jiang Y."/>
            <person name="Adhikari A."/>
            <person name="Zheng C.-J."/>
            <person name="Schuster L."/>
            <person name="Cowan T.M."/>
            <person name="Smanski M.J."/>
            <person name="Chevrette M.G."/>
            <person name="De Carvalho L.P.S."/>
            <person name="Shen B."/>
        </authorList>
    </citation>
    <scope>NUCLEOTIDE SEQUENCE [LARGE SCALE GENOMIC DNA]</scope>
    <source>
        <strain evidence="2 3">NPDC053346</strain>
    </source>
</reference>
<feature type="region of interest" description="Disordered" evidence="1">
    <location>
        <begin position="213"/>
        <end position="237"/>
    </location>
</feature>
<evidence type="ECO:0000313" key="2">
    <source>
        <dbReference type="EMBL" id="MFI9122476.1"/>
    </source>
</evidence>
<gene>
    <name evidence="2" type="ORF">ACIGW0_24330</name>
</gene>
<protein>
    <recommendedName>
        <fullName evidence="4">Regulatory protein</fullName>
    </recommendedName>
</protein>
<accession>A0ABW8D0E6</accession>
<dbReference type="EMBL" id="JBITYT010000011">
    <property type="protein sequence ID" value="MFI9122476.1"/>
    <property type="molecule type" value="Genomic_DNA"/>
</dbReference>
<feature type="compositionally biased region" description="Basic and acidic residues" evidence="1">
    <location>
        <begin position="77"/>
        <end position="86"/>
    </location>
</feature>
<keyword evidence="3" id="KW-1185">Reference proteome</keyword>